<dbReference type="Pfam" id="PF03643">
    <property type="entry name" value="Vps26"/>
    <property type="match status" value="1"/>
</dbReference>
<dbReference type="FunFam" id="2.60.40.640:FF:000015">
    <property type="entry name" value="Vacuolar protein sorting-associated protein 26"/>
    <property type="match status" value="1"/>
</dbReference>
<feature type="chain" id="PRO_5043650510" description="Vacuolar protein sorting-associated protein 26" evidence="4">
    <location>
        <begin position="26"/>
        <end position="321"/>
    </location>
</feature>
<keyword evidence="2" id="KW-0813">Transport</keyword>
<feature type="signal peptide" evidence="4">
    <location>
        <begin position="1"/>
        <end position="25"/>
    </location>
</feature>
<dbReference type="Gene3D" id="2.60.40.640">
    <property type="match status" value="2"/>
</dbReference>
<organism evidence="5 6">
    <name type="scientific">Peronospora belbahrii</name>
    <dbReference type="NCBI Taxonomy" id="622444"/>
    <lineage>
        <taxon>Eukaryota</taxon>
        <taxon>Sar</taxon>
        <taxon>Stramenopiles</taxon>
        <taxon>Oomycota</taxon>
        <taxon>Peronosporomycetes</taxon>
        <taxon>Peronosporales</taxon>
        <taxon>Peronosporaceae</taxon>
        <taxon>Peronospora</taxon>
    </lineage>
</organism>
<comment type="similarity">
    <text evidence="1">Belongs to the VPS26 family.</text>
</comment>
<dbReference type="AlphaFoldDB" id="A0AAU9KR01"/>
<keyword evidence="3" id="KW-0653">Protein transport</keyword>
<evidence type="ECO:0000256" key="4">
    <source>
        <dbReference type="SAM" id="SignalP"/>
    </source>
</evidence>
<evidence type="ECO:0000313" key="5">
    <source>
        <dbReference type="EMBL" id="CAH0475420.1"/>
    </source>
</evidence>
<name>A0AAU9KR01_9STRA</name>
<evidence type="ECO:0008006" key="7">
    <source>
        <dbReference type="Google" id="ProtNLM"/>
    </source>
</evidence>
<protein>
    <recommendedName>
        <fullName evidence="7">Vacuolar protein sorting-associated protein 26</fullName>
    </recommendedName>
</protein>
<dbReference type="EMBL" id="CAKKTJ010000126">
    <property type="protein sequence ID" value="CAH0475420.1"/>
    <property type="molecule type" value="Genomic_DNA"/>
</dbReference>
<sequence>MASSSNFFLCLLLWINLFDLNRSSAELLFSFEHRSKAGFYPCKKDQSRIKSKDKTVPLFRTDEAIRGILTVKIHGGKSMQHNGLTVKLLGRIKLSVDRKDGVDDFIHSCYELQPRGAIIQGEKAFSLDFSKVDKIHETYHGKSVHLRYFLRATLARGYYPLIQEQDILIQAQMSLPPINQSIQLEVGIEECLHLAFQYEKSTYHLNDVVIGKIVFHLVRIKIKHMELVILRRETVGSSGNCTQRHCENEIVTKFEIMDGAPIKGENVPVRLYLAPYDLTPTYCNVLNRFSVKYFLNLVLVDEEERRYFKQQEITLWRKHIG</sequence>
<keyword evidence="4" id="KW-0732">Signal</keyword>
<comment type="caution">
    <text evidence="5">The sequence shown here is derived from an EMBL/GenBank/DDBJ whole genome shotgun (WGS) entry which is preliminary data.</text>
</comment>
<dbReference type="Proteomes" id="UP001160483">
    <property type="component" value="Unassembled WGS sequence"/>
</dbReference>
<evidence type="ECO:0000256" key="3">
    <source>
        <dbReference type="ARBA" id="ARBA00022927"/>
    </source>
</evidence>
<proteinExistence type="inferred from homology"/>
<dbReference type="GO" id="GO:0030904">
    <property type="term" value="C:retromer complex"/>
    <property type="evidence" value="ECO:0007669"/>
    <property type="project" value="UniProtKB-ARBA"/>
</dbReference>
<dbReference type="GO" id="GO:0006886">
    <property type="term" value="P:intracellular protein transport"/>
    <property type="evidence" value="ECO:0007669"/>
    <property type="project" value="InterPro"/>
</dbReference>
<dbReference type="InterPro" id="IPR014752">
    <property type="entry name" value="Arrestin-like_C"/>
</dbReference>
<gene>
    <name evidence="5" type="ORF">PBS003_LOCUS2234</name>
</gene>
<evidence type="ECO:0000313" key="6">
    <source>
        <dbReference type="Proteomes" id="UP001160483"/>
    </source>
</evidence>
<reference evidence="5" key="1">
    <citation type="submission" date="2021-11" db="EMBL/GenBank/DDBJ databases">
        <authorList>
            <person name="Islam A."/>
            <person name="Islam S."/>
            <person name="Flora M.S."/>
            <person name="Rahman M."/>
            <person name="Ziaur R.M."/>
            <person name="Epstein J.H."/>
            <person name="Hassan M."/>
            <person name="Klassen M."/>
            <person name="Woodard K."/>
            <person name="Webb A."/>
            <person name="Webby R.J."/>
            <person name="El Zowalaty M.E."/>
        </authorList>
    </citation>
    <scope>NUCLEOTIDE SEQUENCE</scope>
    <source>
        <strain evidence="5">Pbs3</strain>
    </source>
</reference>
<dbReference type="InterPro" id="IPR028934">
    <property type="entry name" value="Vps26-related"/>
</dbReference>
<accession>A0AAU9KR01</accession>
<evidence type="ECO:0000256" key="2">
    <source>
        <dbReference type="ARBA" id="ARBA00022448"/>
    </source>
</evidence>
<dbReference type="PANTHER" id="PTHR12233">
    <property type="entry name" value="VACUOLAR PROTEIN SORTING 26 RELATED"/>
    <property type="match status" value="1"/>
</dbReference>
<evidence type="ECO:0000256" key="1">
    <source>
        <dbReference type="ARBA" id="ARBA00009100"/>
    </source>
</evidence>